<dbReference type="EMBL" id="JBHUFV010000038">
    <property type="protein sequence ID" value="MFD1935012.1"/>
    <property type="molecule type" value="Genomic_DNA"/>
</dbReference>
<dbReference type="SUPFAM" id="SSF53335">
    <property type="entry name" value="S-adenosyl-L-methionine-dependent methyltransferases"/>
    <property type="match status" value="1"/>
</dbReference>
<keyword evidence="3" id="KW-1185">Reference proteome</keyword>
<dbReference type="RefSeq" id="WP_379575126.1">
    <property type="nucleotide sequence ID" value="NZ_JBHUFV010000038.1"/>
</dbReference>
<dbReference type="EC" id="2.1.1.-" evidence="2"/>
<dbReference type="CDD" id="cd02440">
    <property type="entry name" value="AdoMet_MTases"/>
    <property type="match status" value="1"/>
</dbReference>
<dbReference type="Proteomes" id="UP001597368">
    <property type="component" value="Unassembled WGS sequence"/>
</dbReference>
<accession>A0ABW4SZE5</accession>
<evidence type="ECO:0000313" key="2">
    <source>
        <dbReference type="EMBL" id="MFD1935012.1"/>
    </source>
</evidence>
<dbReference type="GO" id="GO:0008168">
    <property type="term" value="F:methyltransferase activity"/>
    <property type="evidence" value="ECO:0007669"/>
    <property type="project" value="UniProtKB-KW"/>
</dbReference>
<evidence type="ECO:0000313" key="3">
    <source>
        <dbReference type="Proteomes" id="UP001597368"/>
    </source>
</evidence>
<keyword evidence="2" id="KW-0808">Transferase</keyword>
<dbReference type="InterPro" id="IPR050508">
    <property type="entry name" value="Methyltransf_Superfamily"/>
</dbReference>
<dbReference type="Pfam" id="PF08241">
    <property type="entry name" value="Methyltransf_11"/>
    <property type="match status" value="1"/>
</dbReference>
<reference evidence="3" key="1">
    <citation type="journal article" date="2019" name="Int. J. Syst. Evol. Microbiol.">
        <title>The Global Catalogue of Microorganisms (GCM) 10K type strain sequencing project: providing services to taxonomists for standard genome sequencing and annotation.</title>
        <authorList>
            <consortium name="The Broad Institute Genomics Platform"/>
            <consortium name="The Broad Institute Genome Sequencing Center for Infectious Disease"/>
            <person name="Wu L."/>
            <person name="Ma J."/>
        </authorList>
    </citation>
    <scope>NUCLEOTIDE SEQUENCE [LARGE SCALE GENOMIC DNA]</scope>
    <source>
        <strain evidence="3">ICMP 6774ER</strain>
    </source>
</reference>
<dbReference type="PANTHER" id="PTHR42912:SF95">
    <property type="entry name" value="METHYLTRANSFERASE TYPE 11 DOMAIN-CONTAINING PROTEIN"/>
    <property type="match status" value="1"/>
</dbReference>
<feature type="domain" description="Methyltransferase type 11" evidence="1">
    <location>
        <begin position="53"/>
        <end position="148"/>
    </location>
</feature>
<protein>
    <submittedName>
        <fullName evidence="2">Class I SAM-dependent methyltransferase</fullName>
        <ecNumber evidence="2">2.1.1.-</ecNumber>
    </submittedName>
</protein>
<gene>
    <name evidence="2" type="ORF">ACFSKW_26415</name>
</gene>
<organism evidence="2 3">
    <name type="scientific">Nonomuraea mangrovi</name>
    <dbReference type="NCBI Taxonomy" id="2316207"/>
    <lineage>
        <taxon>Bacteria</taxon>
        <taxon>Bacillati</taxon>
        <taxon>Actinomycetota</taxon>
        <taxon>Actinomycetes</taxon>
        <taxon>Streptosporangiales</taxon>
        <taxon>Streptosporangiaceae</taxon>
        <taxon>Nonomuraea</taxon>
    </lineage>
</organism>
<dbReference type="InterPro" id="IPR029063">
    <property type="entry name" value="SAM-dependent_MTases_sf"/>
</dbReference>
<sequence length="205" mass="22018">MENTSWAFDRPITSPFARPRGLAGRLAGRFMLLTNEQRELVALLGVRPGDHVLEVGYGPGKLVRMLASGPAARICGVDPSAEMREQAARPHRGDDRIDLRLGTADATGFGDGVFDGAVSVNNVALWPDLGAGVRELHRVLKPGGKVVIAWHGGSLPGRIAGTLKLPEDKLAMIRGSMGELFEDVERHELKALTAFTGIRPRTEGP</sequence>
<dbReference type="PANTHER" id="PTHR42912">
    <property type="entry name" value="METHYLTRANSFERASE"/>
    <property type="match status" value="1"/>
</dbReference>
<dbReference type="GO" id="GO:0032259">
    <property type="term" value="P:methylation"/>
    <property type="evidence" value="ECO:0007669"/>
    <property type="project" value="UniProtKB-KW"/>
</dbReference>
<name>A0ABW4SZE5_9ACTN</name>
<dbReference type="Gene3D" id="3.40.50.150">
    <property type="entry name" value="Vaccinia Virus protein VP39"/>
    <property type="match status" value="1"/>
</dbReference>
<evidence type="ECO:0000259" key="1">
    <source>
        <dbReference type="Pfam" id="PF08241"/>
    </source>
</evidence>
<dbReference type="InterPro" id="IPR013216">
    <property type="entry name" value="Methyltransf_11"/>
</dbReference>
<proteinExistence type="predicted"/>
<comment type="caution">
    <text evidence="2">The sequence shown here is derived from an EMBL/GenBank/DDBJ whole genome shotgun (WGS) entry which is preliminary data.</text>
</comment>
<keyword evidence="2" id="KW-0489">Methyltransferase</keyword>